<gene>
    <name evidence="5" type="ORF">Prudu_014266</name>
</gene>
<evidence type="ECO:0000256" key="4">
    <source>
        <dbReference type="SAM" id="MobiDB-lite"/>
    </source>
</evidence>
<dbReference type="InterPro" id="IPR019775">
    <property type="entry name" value="WD40_repeat_CS"/>
</dbReference>
<dbReference type="SUPFAM" id="SSF50978">
    <property type="entry name" value="WD40 repeat-like"/>
    <property type="match status" value="1"/>
</dbReference>
<dbReference type="InterPro" id="IPR049916">
    <property type="entry name" value="WDR72-like"/>
</dbReference>
<dbReference type="PROSITE" id="PS00678">
    <property type="entry name" value="WD_REPEATS_1"/>
    <property type="match status" value="2"/>
</dbReference>
<evidence type="ECO:0000256" key="2">
    <source>
        <dbReference type="ARBA" id="ARBA00022737"/>
    </source>
</evidence>
<dbReference type="Pfam" id="PF00400">
    <property type="entry name" value="WD40"/>
    <property type="match status" value="2"/>
</dbReference>
<evidence type="ECO:0000313" key="5">
    <source>
        <dbReference type="EMBL" id="BBH03401.1"/>
    </source>
</evidence>
<keyword evidence="1 3" id="KW-0853">WD repeat</keyword>
<dbReference type="InterPro" id="IPR036322">
    <property type="entry name" value="WD40_repeat_dom_sf"/>
</dbReference>
<organism evidence="5">
    <name type="scientific">Prunus dulcis</name>
    <name type="common">Almond</name>
    <name type="synonym">Amygdalus dulcis</name>
    <dbReference type="NCBI Taxonomy" id="3755"/>
    <lineage>
        <taxon>Eukaryota</taxon>
        <taxon>Viridiplantae</taxon>
        <taxon>Streptophyta</taxon>
        <taxon>Embryophyta</taxon>
        <taxon>Tracheophyta</taxon>
        <taxon>Spermatophyta</taxon>
        <taxon>Magnoliopsida</taxon>
        <taxon>eudicotyledons</taxon>
        <taxon>Gunneridae</taxon>
        <taxon>Pentapetalae</taxon>
        <taxon>rosids</taxon>
        <taxon>fabids</taxon>
        <taxon>Rosales</taxon>
        <taxon>Rosaceae</taxon>
        <taxon>Amygdaloideae</taxon>
        <taxon>Amygdaleae</taxon>
        <taxon>Prunus</taxon>
    </lineage>
</organism>
<dbReference type="PROSITE" id="PS50082">
    <property type="entry name" value="WD_REPEATS_2"/>
    <property type="match status" value="2"/>
</dbReference>
<evidence type="ECO:0000256" key="3">
    <source>
        <dbReference type="PROSITE-ProRule" id="PRU00221"/>
    </source>
</evidence>
<keyword evidence="2" id="KW-0677">Repeat</keyword>
<feature type="repeat" description="WD" evidence="3">
    <location>
        <begin position="956"/>
        <end position="981"/>
    </location>
</feature>
<dbReference type="InterPro" id="IPR001680">
    <property type="entry name" value="WD40_rpt"/>
</dbReference>
<accession>A0A4Y1RGI6</accession>
<feature type="non-terminal residue" evidence="5">
    <location>
        <position position="1753"/>
    </location>
</feature>
<dbReference type="PANTHER" id="PTHR44099:SF4">
    <property type="entry name" value="RABCONNECTIN-3B, ISOFORM A"/>
    <property type="match status" value="1"/>
</dbReference>
<dbReference type="PANTHER" id="PTHR44099">
    <property type="entry name" value="RABCONNECTIN-3B, ISOFORM A"/>
    <property type="match status" value="1"/>
</dbReference>
<dbReference type="Gene3D" id="2.130.10.10">
    <property type="entry name" value="YVTN repeat-like/Quinoprotein amine dehydrogenase"/>
    <property type="match status" value="2"/>
</dbReference>
<feature type="region of interest" description="Disordered" evidence="4">
    <location>
        <begin position="1210"/>
        <end position="1242"/>
    </location>
</feature>
<name>A0A4Y1RGI6_PRUDU</name>
<dbReference type="GO" id="GO:0005737">
    <property type="term" value="C:cytoplasm"/>
    <property type="evidence" value="ECO:0007669"/>
    <property type="project" value="TreeGrafter"/>
</dbReference>
<protein>
    <submittedName>
        <fullName evidence="5">Transducin/WD40 repeat-like superfamily protein</fullName>
    </submittedName>
</protein>
<sequence>MKHASLSPSHRRCSAQPPPDALHRRIRWLHHLEIVPMAMLCGHAAPIADLGICDPLVVSGSEGRDSLGDGDGDGEVSSSPHSHGALISACADGMLCVWSRSSGHCRRRRKLPPWVGSPSMVRTLPSNQRLQLVSIPKNPHQDKEGGTGLHPSSQLEMTVCAEGLSEGGNVMSIATCGNVVAFVLKSRCIFRLLPSGNTIGEISSVDDLLCEKSDSTQSHMVGGLFLEIENVDNLPNTQESDEIFSRNFAVWNNKGLSIVYSISYSKGSVNGYDNDNLGLVNKRGVVSSSMVISETFFAPYAVVYGFFTGEIEIVRFDLFEGLSSLGGSSHHEVKPQISRQFFLGHTGAVLCLAAHRMVGIAKGWSFNQVLVSGSMDCTVRIWDLDTGNLITVMHQHVGPVRQIILPPAHTYRPWSDCFLSVGEDSCVALASLETLRVERIFPGHPSYPAKVVWDGGRGYIVCLCRNHSGTSDAVDILYIWDVKTGARERVLRGTPSHSMFDHFCKGISMNSISGSVLNGNTSVSSLLLPVIEDGISTHSHPNNSEKLGASTNLVPGTMVESNTSRISKDDSEKLFPAPAATLQSNKHPIKSYCPFPGIAALSFDLASLVFPYQKHDLIASGSDNKQDNYVKGQGSETSSPHHKPSGNGPGVHRTSNAIVEEIEWIKTLEECLLRFSLASLHLWNVDPELDNLLITDMKLKRPKSFIVASGFQGDKGSLTLTFPNLSATLETSSCGNEEDSEVVIRCESLCEIPANTHPLDVRLSISFIQMGHYILRIESLCFDAEEPLQWKPHVTIWSTCRKHDDHGNLCLWFKLHGVGCSLVDWTANSTSSNESECPGDMETKLTSSKSFVSSSGSVNGYDNDNLGLVNKRGVVSSSMVISETFFAPYAVVYGFFTGEIEIVRFDLFEGLSSLGGSSHHEVKPQISRQFFLGHTGAVLCLAAHRMVGIAKGWSFNQVLVSGSMDCTVRIWDLDTGNLITVMHQHVGPVRQIILPPAHTYRPWSDCFLSVGEDSCVALASLETLRVERIFPGHPSYPAKVVWDGGRGYIVCLCRNHSGTSDAVDILYIWDVKTGARERVLRGTPSHSMFDHFCKGISMNSISGSVLNGNTSVSSLLLPVIEDGISTHSHPNNSEKLGASTNLVPGTMVESNTSRISKDDSEKLFPAPAATLQSNKHPIKSYCPFPGIAALSFDLASLVFPYQKHDLIASGSDNKQDNYVKGQGSETSSPHHKPSGNGPGVHRTSNAIVEEIEWIKTLEECLLRFSLASLHLWNVDPELDNLLITDMKLKRPKSFIVASGFQGDKGSLTLTFPNLSATLELLVSFWQDESEHVRMAARSLFHCAASRAIPLPLCNQKASGRTNLSSLSGLGENEHLVMAMNEKYSSTAAELLAEGMESTWKQCISSEIPRLIGDIFFQIECVSGPSVNSAAQSLAVPVGLREILVGVLLPSLAVADVPGFLTVMESQIWSTASDSPVHLVSLMTLIRVVRGSPRYLAQYLDKVIDFILQTVDPSNSVMRNTCFQSSMTALKEVVRAFPMVALNDTWTRLAVGDVIGERNNATIRIYDMQSVMKIKVLDASGPPGLPNLLAAGSEMMLITAISALSFSPDGEGLVAFSEHGLMIRWWSLGSVFWEKLSRNLVPVQCTKLIFVPPWEGFSPNSSRSSIMASIMGHDRQINIQEGTKGLSQADNLKLLIHNLDLSYRLEWVGERKVLLTRHGHELGTFRCELKFDGIWTRLREFFHEGSRLETRGEA</sequence>
<dbReference type="SMART" id="SM00320">
    <property type="entry name" value="WD40"/>
    <property type="match status" value="8"/>
</dbReference>
<dbReference type="EMBL" id="AP019301">
    <property type="protein sequence ID" value="BBH03401.1"/>
    <property type="molecule type" value="Genomic_DNA"/>
</dbReference>
<feature type="region of interest" description="Disordered" evidence="4">
    <location>
        <begin position="63"/>
        <end position="82"/>
    </location>
</feature>
<proteinExistence type="predicted"/>
<evidence type="ECO:0000256" key="1">
    <source>
        <dbReference type="ARBA" id="ARBA00022574"/>
    </source>
</evidence>
<dbReference type="InterPro" id="IPR015943">
    <property type="entry name" value="WD40/YVTN_repeat-like_dom_sf"/>
</dbReference>
<reference evidence="5" key="1">
    <citation type="journal article" date="2019" name="Science">
        <title>Mutation of a bHLH transcription factor allowed almond domestication.</title>
        <authorList>
            <person name="Sanchez-Perez R."/>
            <person name="Pavan S."/>
            <person name="Mazzeo R."/>
            <person name="Moldovan C."/>
            <person name="Aiese Cigliano R."/>
            <person name="Del Cueto J."/>
            <person name="Ricciardi F."/>
            <person name="Lotti C."/>
            <person name="Ricciardi L."/>
            <person name="Dicenta F."/>
            <person name="Lopez-Marques R.L."/>
            <person name="Lindberg Moller B."/>
        </authorList>
    </citation>
    <scope>NUCLEOTIDE SEQUENCE</scope>
</reference>
<feature type="repeat" description="WD" evidence="3">
    <location>
        <begin position="367"/>
        <end position="392"/>
    </location>
</feature>
<feature type="region of interest" description="Disordered" evidence="4">
    <location>
        <begin position="621"/>
        <end position="653"/>
    </location>
</feature>